<dbReference type="HOGENOM" id="CLU_069535_0_0_4"/>
<evidence type="ECO:0000313" key="2">
    <source>
        <dbReference type="Proteomes" id="UP000001035"/>
    </source>
</evidence>
<keyword evidence="1" id="KW-0614">Plasmid</keyword>
<dbReference type="InterPro" id="IPR011330">
    <property type="entry name" value="Glyco_hydro/deAcase_b/a-brl"/>
</dbReference>
<dbReference type="SUPFAM" id="SSF88713">
    <property type="entry name" value="Glycoside hydrolase/deacetylase"/>
    <property type="match status" value="1"/>
</dbReference>
<dbReference type="Gene3D" id="3.20.20.370">
    <property type="entry name" value="Glycoside hydrolase/deacetylase"/>
    <property type="match status" value="1"/>
</dbReference>
<dbReference type="NCBIfam" id="NF003814">
    <property type="entry name" value="PRK05406.1-3"/>
    <property type="match status" value="1"/>
</dbReference>
<geneLocation type="plasmid" evidence="1 2">
    <name>pBCJ2315</name>
</geneLocation>
<dbReference type="Proteomes" id="UP000001035">
    <property type="component" value="Plasmid pBCJ2315"/>
</dbReference>
<dbReference type="PANTHER" id="PTHR30292">
    <property type="entry name" value="UNCHARACTERIZED PROTEIN YBGL-RELATED"/>
    <property type="match status" value="1"/>
</dbReference>
<gene>
    <name evidence="1" type="ORF">pBCA051</name>
</gene>
<proteinExistence type="predicted"/>
<dbReference type="PANTHER" id="PTHR30292:SF0">
    <property type="entry name" value="5-OXOPROLINASE SUBUNIT A"/>
    <property type="match status" value="1"/>
</dbReference>
<dbReference type="BioCyc" id="BCEN216591:G1G1V-7872-MONOMER"/>
<name>B4EQJ0_BURCJ</name>
<accession>B4EQJ0</accession>
<dbReference type="Pfam" id="PF03746">
    <property type="entry name" value="LamB_YcsF"/>
    <property type="match status" value="1"/>
</dbReference>
<reference evidence="1 2" key="1">
    <citation type="journal article" date="2009" name="J. Bacteriol.">
        <title>The genome of Burkholderia cenocepacia J2315, an epidemic pathogen of cystic fibrosis patients.</title>
        <authorList>
            <person name="Holden M.T."/>
            <person name="Seth-Smith H.M."/>
            <person name="Crossman L.C."/>
            <person name="Sebaihia M."/>
            <person name="Bentley S.D."/>
            <person name="Cerdeno-Tarraga A.M."/>
            <person name="Thomson N.R."/>
            <person name="Bason N."/>
            <person name="Quail M.A."/>
            <person name="Sharp S."/>
            <person name="Cherevach I."/>
            <person name="Churcher C."/>
            <person name="Goodhead I."/>
            <person name="Hauser H."/>
            <person name="Holroyd N."/>
            <person name="Mungall K."/>
            <person name="Scott P."/>
            <person name="Walker D."/>
            <person name="White B."/>
            <person name="Rose H."/>
            <person name="Iversen P."/>
            <person name="Mil-Homens D."/>
            <person name="Rocha E.P."/>
            <person name="Fialho A.M."/>
            <person name="Baldwin A."/>
            <person name="Dowson C."/>
            <person name="Barrell B.G."/>
            <person name="Govan J.R."/>
            <person name="Vandamme P."/>
            <person name="Hart C.A."/>
            <person name="Mahenthiralingam E."/>
            <person name="Parkhill J."/>
        </authorList>
    </citation>
    <scope>NUCLEOTIDE SEQUENCE [LARGE SCALE GENOMIC DNA]</scope>
    <source>
        <strain evidence="2">ATCC BAA-245 / DSM 16553 / LMG 16656 / NCTC 13227 / J2315 / CF5610</strain>
        <plasmid evidence="1">pBCJ2315</plasmid>
    </source>
</reference>
<protein>
    <submittedName>
        <fullName evidence="1">LamB/YcsF family protein</fullName>
    </submittedName>
</protein>
<organism evidence="1 2">
    <name type="scientific">Burkholderia cenocepacia (strain ATCC BAA-245 / DSM 16553 / LMG 16656 / NCTC 13227 / J2315 / CF5610)</name>
    <name type="common">Burkholderia cepacia (strain J2315)</name>
    <dbReference type="NCBI Taxonomy" id="216591"/>
    <lineage>
        <taxon>Bacteria</taxon>
        <taxon>Pseudomonadati</taxon>
        <taxon>Pseudomonadota</taxon>
        <taxon>Betaproteobacteria</taxon>
        <taxon>Burkholderiales</taxon>
        <taxon>Burkholderiaceae</taxon>
        <taxon>Burkholderia</taxon>
        <taxon>Burkholderia cepacia complex</taxon>
    </lineage>
</organism>
<dbReference type="EMBL" id="AM747723">
    <property type="protein sequence ID" value="CAR57761.1"/>
    <property type="molecule type" value="Genomic_DNA"/>
</dbReference>
<sequence>MAAIDLNVNLGEGRAHDDALMTYATSINIACGWHAGDPTTMHRTASAALARDIAIGANPSYPGRAHCGRPSSEMDRDDLCAGIQYQIGALGGIVKALGGRLAHVKPHGALYNDAEHDASIADVVVAAVRRVDPSLALYGLSGGHLVAKAREAGLVAIAETFADRRYRPDGTLVPCSEPDAFIDDPGHIARRTKDIVVAGRLQADDGSWISITAQSLSLHGHGHHAVAFAREIHAALRSASCTLRPPIRVDTRSAIP</sequence>
<dbReference type="eggNOG" id="COG1540">
    <property type="taxonomic scope" value="Bacteria"/>
</dbReference>
<dbReference type="AlphaFoldDB" id="B4EQJ0"/>
<dbReference type="GO" id="GO:0005975">
    <property type="term" value="P:carbohydrate metabolic process"/>
    <property type="evidence" value="ECO:0007669"/>
    <property type="project" value="InterPro"/>
</dbReference>
<evidence type="ECO:0000313" key="1">
    <source>
        <dbReference type="EMBL" id="CAR57761.1"/>
    </source>
</evidence>
<dbReference type="InterPro" id="IPR005501">
    <property type="entry name" value="LamB/YcsF/PxpA-like"/>
</dbReference>
<dbReference type="KEGG" id="bcj:pBCA051"/>
<keyword evidence="2" id="KW-1185">Reference proteome</keyword>
<dbReference type="RefSeq" id="WP_006487404.1">
    <property type="nucleotide sequence ID" value="NC_011003.1"/>
</dbReference>